<feature type="domain" description="Putative auto-transporter adhesin head GIN" evidence="1">
    <location>
        <begin position="48"/>
        <end position="230"/>
    </location>
</feature>
<dbReference type="Proteomes" id="UP000468388">
    <property type="component" value="Unassembled WGS sequence"/>
</dbReference>
<dbReference type="InterPro" id="IPR021255">
    <property type="entry name" value="DUF2807"/>
</dbReference>
<dbReference type="Gene3D" id="2.160.20.120">
    <property type="match status" value="1"/>
</dbReference>
<evidence type="ECO:0000259" key="1">
    <source>
        <dbReference type="Pfam" id="PF10988"/>
    </source>
</evidence>
<dbReference type="RefSeq" id="WP_157298617.1">
    <property type="nucleotide sequence ID" value="NZ_BAAAZB010000005.1"/>
</dbReference>
<organism evidence="2 3">
    <name type="scientific">Chitinophaga oryziterrae</name>
    <dbReference type="NCBI Taxonomy" id="1031224"/>
    <lineage>
        <taxon>Bacteria</taxon>
        <taxon>Pseudomonadati</taxon>
        <taxon>Bacteroidota</taxon>
        <taxon>Chitinophagia</taxon>
        <taxon>Chitinophagales</taxon>
        <taxon>Chitinophagaceae</taxon>
        <taxon>Chitinophaga</taxon>
    </lineage>
</organism>
<gene>
    <name evidence="2" type="ORF">GO495_05235</name>
</gene>
<evidence type="ECO:0000313" key="3">
    <source>
        <dbReference type="Proteomes" id="UP000468388"/>
    </source>
</evidence>
<accession>A0A6N8J436</accession>
<proteinExistence type="predicted"/>
<evidence type="ECO:0000313" key="2">
    <source>
        <dbReference type="EMBL" id="MVT39977.1"/>
    </source>
</evidence>
<dbReference type="AlphaFoldDB" id="A0A6N8J436"/>
<dbReference type="OrthoDB" id="5585143at2"/>
<protein>
    <recommendedName>
        <fullName evidence="1">Putative auto-transporter adhesin head GIN domain-containing protein</fullName>
    </recommendedName>
</protein>
<sequence>MKTQLFGRSFYGPLVIALLVLCSFTIGDRNEHIKGSGTIKQEVRTQNPFKSISTSGNYNVYIQQGSKRDIQIEADDNLLPYIVTTVEGNELHINTKKGYEIKPSKTVNIYVTVEELEALNSSGSGGFYSKNSLKGDKVVFSFSGSTIADMDLTSNALNVRISGSSKVNLKGNIPSANYGISGSGDIDAFDLHSDNVRVEVSGSGKLDVYADKKLDISVSGMGNVRYKGNASISQSSSGMSKVSKKD</sequence>
<dbReference type="PANTHER" id="PTHR39200:SF1">
    <property type="entry name" value="AUTO-TRANSPORTER ADHESIN HEAD GIN DOMAIN-CONTAINING PROTEIN-RELATED"/>
    <property type="match status" value="1"/>
</dbReference>
<comment type="caution">
    <text evidence="2">The sequence shown here is derived from an EMBL/GenBank/DDBJ whole genome shotgun (WGS) entry which is preliminary data.</text>
</comment>
<name>A0A6N8J436_9BACT</name>
<keyword evidence="3" id="KW-1185">Reference proteome</keyword>
<dbReference type="PANTHER" id="PTHR39200">
    <property type="entry name" value="HYPOTHETICAL EXPORTED PROTEIN"/>
    <property type="match status" value="1"/>
</dbReference>
<dbReference type="Pfam" id="PF10988">
    <property type="entry name" value="DUF2807"/>
    <property type="match status" value="1"/>
</dbReference>
<reference evidence="2 3" key="1">
    <citation type="submission" date="2019-12" db="EMBL/GenBank/DDBJ databases">
        <title>The draft genomic sequence of strain Chitinophaga oryziterrae JCM 16595.</title>
        <authorList>
            <person name="Zhang X."/>
        </authorList>
    </citation>
    <scope>NUCLEOTIDE SEQUENCE [LARGE SCALE GENOMIC DNA]</scope>
    <source>
        <strain evidence="2 3">JCM 16595</strain>
    </source>
</reference>
<dbReference type="EMBL" id="WRXO01000001">
    <property type="protein sequence ID" value="MVT39977.1"/>
    <property type="molecule type" value="Genomic_DNA"/>
</dbReference>